<dbReference type="Proteomes" id="UP000654304">
    <property type="component" value="Unassembled WGS sequence"/>
</dbReference>
<protein>
    <recommendedName>
        <fullName evidence="4">ABC-2 type transport system permease protein</fullName>
    </recommendedName>
</protein>
<sequence length="318" mass="36505">MKACWWLLKREFWEHRRALLITLGTLLLVCIVFNAWALNVDLLTTHIQSRVLPRLGIDKTTEEFVAYAVLQTWLYAQRLLFEVTGFIFCFRYFLLTLGAERTEKNVMFWRSLPVTDMQTVFVKLVFGTTVIPLFFLLANLCATLVSVLLHAAYFSRQFNLEISTADFLESGMTLYSSSMISFPVFILWGGLTGGWLMLWSALTPRLGGLFAILIPLLGLVVVTQTHLSYPDAEFWLKPVATFLTSLDLSLLPGSLNAKLLWFEGGWDWDNYLRGVMIHHVHQQPDLIKQFINRNLWISVVVGSIFTICAAHLRRFKSE</sequence>
<evidence type="ECO:0000313" key="3">
    <source>
        <dbReference type="Proteomes" id="UP000654304"/>
    </source>
</evidence>
<name>A0ABR7A4L6_9BURK</name>
<dbReference type="EMBL" id="JACOGD010000004">
    <property type="protein sequence ID" value="MBC3931840.1"/>
    <property type="molecule type" value="Genomic_DNA"/>
</dbReference>
<feature type="transmembrane region" description="Helical" evidence="1">
    <location>
        <begin position="173"/>
        <end position="199"/>
    </location>
</feature>
<comment type="caution">
    <text evidence="2">The sequence shown here is derived from an EMBL/GenBank/DDBJ whole genome shotgun (WGS) entry which is preliminary data.</text>
</comment>
<feature type="transmembrane region" description="Helical" evidence="1">
    <location>
        <begin position="120"/>
        <end position="153"/>
    </location>
</feature>
<evidence type="ECO:0000313" key="2">
    <source>
        <dbReference type="EMBL" id="MBC3931840.1"/>
    </source>
</evidence>
<proteinExistence type="predicted"/>
<feature type="transmembrane region" description="Helical" evidence="1">
    <location>
        <begin position="206"/>
        <end position="227"/>
    </location>
</feature>
<feature type="transmembrane region" description="Helical" evidence="1">
    <location>
        <begin position="295"/>
        <end position="312"/>
    </location>
</feature>
<evidence type="ECO:0008006" key="4">
    <source>
        <dbReference type="Google" id="ProtNLM"/>
    </source>
</evidence>
<evidence type="ECO:0000256" key="1">
    <source>
        <dbReference type="SAM" id="Phobius"/>
    </source>
</evidence>
<feature type="transmembrane region" description="Helical" evidence="1">
    <location>
        <begin position="79"/>
        <end position="99"/>
    </location>
</feature>
<dbReference type="RefSeq" id="WP_186903551.1">
    <property type="nucleotide sequence ID" value="NZ_JACOGD010000004.1"/>
</dbReference>
<reference evidence="2 3" key="1">
    <citation type="submission" date="2020-08" db="EMBL/GenBank/DDBJ databases">
        <title>Novel species isolated from subtropical streams in China.</title>
        <authorList>
            <person name="Lu H."/>
        </authorList>
    </citation>
    <scope>NUCLEOTIDE SEQUENCE [LARGE SCALE GENOMIC DNA]</scope>
    <source>
        <strain evidence="2 3">CY22W</strain>
    </source>
</reference>
<organism evidence="2 3">
    <name type="scientific">Undibacterium curvum</name>
    <dbReference type="NCBI Taxonomy" id="2762294"/>
    <lineage>
        <taxon>Bacteria</taxon>
        <taxon>Pseudomonadati</taxon>
        <taxon>Pseudomonadota</taxon>
        <taxon>Betaproteobacteria</taxon>
        <taxon>Burkholderiales</taxon>
        <taxon>Oxalobacteraceae</taxon>
        <taxon>Undibacterium</taxon>
    </lineage>
</organism>
<accession>A0ABR7A4L6</accession>
<gene>
    <name evidence="2" type="ORF">H8K43_09175</name>
</gene>
<keyword evidence="1" id="KW-0812">Transmembrane</keyword>
<keyword evidence="3" id="KW-1185">Reference proteome</keyword>
<keyword evidence="1" id="KW-0472">Membrane</keyword>
<keyword evidence="1" id="KW-1133">Transmembrane helix</keyword>